<proteinExistence type="predicted"/>
<dbReference type="RefSeq" id="WP_379321115.1">
    <property type="nucleotide sequence ID" value="NZ_JBHTLM010000019.1"/>
</dbReference>
<evidence type="ECO:0000313" key="4">
    <source>
        <dbReference type="Proteomes" id="UP001597262"/>
    </source>
</evidence>
<feature type="compositionally biased region" description="Basic and acidic residues" evidence="1">
    <location>
        <begin position="103"/>
        <end position="114"/>
    </location>
</feature>
<dbReference type="SUPFAM" id="SSF110997">
    <property type="entry name" value="Sporulation related repeat"/>
    <property type="match status" value="1"/>
</dbReference>
<dbReference type="EMBL" id="JBHTLM010000019">
    <property type="protein sequence ID" value="MFD1178674.1"/>
    <property type="molecule type" value="Genomic_DNA"/>
</dbReference>
<feature type="region of interest" description="Disordered" evidence="1">
    <location>
        <begin position="1"/>
        <end position="50"/>
    </location>
</feature>
<gene>
    <name evidence="3" type="ORF">ACFQ3W_20570</name>
</gene>
<protein>
    <submittedName>
        <fullName evidence="3">SPOR domain-containing protein</fullName>
    </submittedName>
</protein>
<keyword evidence="4" id="KW-1185">Reference proteome</keyword>
<feature type="transmembrane region" description="Helical" evidence="2">
    <location>
        <begin position="166"/>
        <end position="188"/>
    </location>
</feature>
<organism evidence="3 4">
    <name type="scientific">Paenibacillus puldeungensis</name>
    <dbReference type="NCBI Taxonomy" id="696536"/>
    <lineage>
        <taxon>Bacteria</taxon>
        <taxon>Bacillati</taxon>
        <taxon>Bacillota</taxon>
        <taxon>Bacilli</taxon>
        <taxon>Bacillales</taxon>
        <taxon>Paenibacillaceae</taxon>
        <taxon>Paenibacillus</taxon>
    </lineage>
</organism>
<sequence length="438" mass="48279">MNKAKMTFRFDETGRKIEPRHPSVGYVSNQEEKEELEIRTSGPIQGKESEVAPLRQTSQYRAIEVVEEWGDPFTDYTGTGLTVFPESPRTSKPKLELVSSSEHLGKDQSTDTEPLEEHEYWIDDMSYTGYITAPNDRAVLADGPLISTDDHSEHYYRPTRTSWWKVAGSLTGAIITGALFGFVVLSMFNQEIKLPLPGIGVPKQSNVGEAASVPVMGEIGDEQTSEELLPQVNFALPTQTYYFLQYGVFSTAQGVQQAQEELQASGIAAARDTVDEKRVYAGVSTDREQAKLLSGQLKAAGVHLILHEINLPASAAIKFNGEAQTLETYLAQSAELVSLLSSKSASLLSDTNTQQVSSDELKELGQKHQLWTESASAVRGKWSSAKDDAANVMEKAINGALEAMNEFNKSGAKTLLWEVQNEMMRFIMAEQALLNSER</sequence>
<keyword evidence="2" id="KW-0472">Membrane</keyword>
<accession>A0ABW3S1U7</accession>
<evidence type="ECO:0000256" key="2">
    <source>
        <dbReference type="SAM" id="Phobius"/>
    </source>
</evidence>
<keyword evidence="2" id="KW-1133">Transmembrane helix</keyword>
<evidence type="ECO:0000256" key="1">
    <source>
        <dbReference type="SAM" id="MobiDB-lite"/>
    </source>
</evidence>
<name>A0ABW3S1U7_9BACL</name>
<comment type="caution">
    <text evidence="3">The sequence shown here is derived from an EMBL/GenBank/DDBJ whole genome shotgun (WGS) entry which is preliminary data.</text>
</comment>
<dbReference type="InterPro" id="IPR036680">
    <property type="entry name" value="SPOR-like_sf"/>
</dbReference>
<evidence type="ECO:0000313" key="3">
    <source>
        <dbReference type="EMBL" id="MFD1178674.1"/>
    </source>
</evidence>
<keyword evidence="2" id="KW-0812">Transmembrane</keyword>
<reference evidence="4" key="1">
    <citation type="journal article" date="2019" name="Int. J. Syst. Evol. Microbiol.">
        <title>The Global Catalogue of Microorganisms (GCM) 10K type strain sequencing project: providing services to taxonomists for standard genome sequencing and annotation.</title>
        <authorList>
            <consortium name="The Broad Institute Genomics Platform"/>
            <consortium name="The Broad Institute Genome Sequencing Center for Infectious Disease"/>
            <person name="Wu L."/>
            <person name="Ma J."/>
        </authorList>
    </citation>
    <scope>NUCLEOTIDE SEQUENCE [LARGE SCALE GENOMIC DNA]</scope>
    <source>
        <strain evidence="4">CCUG 59189</strain>
    </source>
</reference>
<dbReference type="Proteomes" id="UP001597262">
    <property type="component" value="Unassembled WGS sequence"/>
</dbReference>
<feature type="compositionally biased region" description="Basic and acidic residues" evidence="1">
    <location>
        <begin position="8"/>
        <end position="21"/>
    </location>
</feature>
<feature type="region of interest" description="Disordered" evidence="1">
    <location>
        <begin position="85"/>
        <end position="114"/>
    </location>
</feature>